<dbReference type="PANTHER" id="PTHR43442:SF3">
    <property type="entry name" value="GLUCONOKINASE-RELATED"/>
    <property type="match status" value="1"/>
</dbReference>
<dbReference type="SUPFAM" id="SSF52540">
    <property type="entry name" value="P-loop containing nucleoside triphosphate hydrolases"/>
    <property type="match status" value="1"/>
</dbReference>
<name>A0A4R3NXE5_9HYPH</name>
<keyword evidence="4 10" id="KW-0808">Transferase</keyword>
<evidence type="ECO:0000256" key="1">
    <source>
        <dbReference type="ARBA" id="ARBA00004761"/>
    </source>
</evidence>
<keyword evidence="7 10" id="KW-0067">ATP-binding</keyword>
<dbReference type="RefSeq" id="WP_207903813.1">
    <property type="nucleotide sequence ID" value="NZ_SMAR01000001.1"/>
</dbReference>
<evidence type="ECO:0000313" key="12">
    <source>
        <dbReference type="Proteomes" id="UP000295097"/>
    </source>
</evidence>
<dbReference type="GO" id="GO:0046316">
    <property type="term" value="F:gluconokinase activity"/>
    <property type="evidence" value="ECO:0007669"/>
    <property type="project" value="UniProtKB-EC"/>
</dbReference>
<keyword evidence="5 10" id="KW-0547">Nucleotide-binding</keyword>
<evidence type="ECO:0000256" key="4">
    <source>
        <dbReference type="ARBA" id="ARBA00022679"/>
    </source>
</evidence>
<sequence>MVNAIIVMGVSGCGKSSVARAVSEKRGYRFVEGDELHPQANVDKMTRGIPLNDEDRWPWLDKIGRVLHDAEINKNPVVLTCSALKRTYRERLRDTTGGPLAFIYLKGSAELLNTRMGQREGHFMPLSLLKTQLETLEEPTGEPGVITIDIDATLDVICEKAVSGLDQIKQD</sequence>
<dbReference type="EC" id="2.7.1.12" evidence="3 10"/>
<dbReference type="InterPro" id="IPR006001">
    <property type="entry name" value="Therm_gnt_kin"/>
</dbReference>
<evidence type="ECO:0000256" key="5">
    <source>
        <dbReference type="ARBA" id="ARBA00022741"/>
    </source>
</evidence>
<dbReference type="Proteomes" id="UP000295097">
    <property type="component" value="Unassembled WGS sequence"/>
</dbReference>
<dbReference type="CDD" id="cd02021">
    <property type="entry name" value="GntK"/>
    <property type="match status" value="1"/>
</dbReference>
<evidence type="ECO:0000256" key="9">
    <source>
        <dbReference type="ARBA" id="ARBA00048090"/>
    </source>
</evidence>
<dbReference type="NCBIfam" id="TIGR01313">
    <property type="entry name" value="therm_gnt_kin"/>
    <property type="match status" value="1"/>
</dbReference>
<keyword evidence="6 10" id="KW-0418">Kinase</keyword>
<dbReference type="GO" id="GO:0005737">
    <property type="term" value="C:cytoplasm"/>
    <property type="evidence" value="ECO:0007669"/>
    <property type="project" value="TreeGrafter"/>
</dbReference>
<organism evidence="11 12">
    <name type="scientific">Martelella mediterranea</name>
    <dbReference type="NCBI Taxonomy" id="293089"/>
    <lineage>
        <taxon>Bacteria</taxon>
        <taxon>Pseudomonadati</taxon>
        <taxon>Pseudomonadota</taxon>
        <taxon>Alphaproteobacteria</taxon>
        <taxon>Hyphomicrobiales</taxon>
        <taxon>Aurantimonadaceae</taxon>
        <taxon>Martelella</taxon>
    </lineage>
</organism>
<dbReference type="Gene3D" id="3.40.50.300">
    <property type="entry name" value="P-loop containing nucleotide triphosphate hydrolases"/>
    <property type="match status" value="1"/>
</dbReference>
<dbReference type="FunFam" id="3.40.50.300:FF:000522">
    <property type="entry name" value="Gluconokinase"/>
    <property type="match status" value="1"/>
</dbReference>
<gene>
    <name evidence="11" type="ORF">EDC90_100144</name>
</gene>
<comment type="caution">
    <text evidence="11">The sequence shown here is derived from an EMBL/GenBank/DDBJ whole genome shotgun (WGS) entry which is preliminary data.</text>
</comment>
<dbReference type="GO" id="GO:0005524">
    <property type="term" value="F:ATP binding"/>
    <property type="evidence" value="ECO:0007669"/>
    <property type="project" value="UniProtKB-KW"/>
</dbReference>
<keyword evidence="8" id="KW-0311">Gluconate utilization</keyword>
<evidence type="ECO:0000256" key="10">
    <source>
        <dbReference type="RuleBase" id="RU363066"/>
    </source>
</evidence>
<dbReference type="GO" id="GO:0019521">
    <property type="term" value="P:D-gluconate metabolic process"/>
    <property type="evidence" value="ECO:0007669"/>
    <property type="project" value="UniProtKB-KW"/>
</dbReference>
<dbReference type="Pfam" id="PF13671">
    <property type="entry name" value="AAA_33"/>
    <property type="match status" value="1"/>
</dbReference>
<protein>
    <recommendedName>
        <fullName evidence="3 10">Gluconokinase</fullName>
        <ecNumber evidence="3 10">2.7.1.12</ecNumber>
    </recommendedName>
</protein>
<comment type="catalytic activity">
    <reaction evidence="9 10">
        <text>D-gluconate + ATP = 6-phospho-D-gluconate + ADP + H(+)</text>
        <dbReference type="Rhea" id="RHEA:19433"/>
        <dbReference type="ChEBI" id="CHEBI:15378"/>
        <dbReference type="ChEBI" id="CHEBI:18391"/>
        <dbReference type="ChEBI" id="CHEBI:30616"/>
        <dbReference type="ChEBI" id="CHEBI:58759"/>
        <dbReference type="ChEBI" id="CHEBI:456216"/>
        <dbReference type="EC" id="2.7.1.12"/>
    </reaction>
</comment>
<dbReference type="InterPro" id="IPR027417">
    <property type="entry name" value="P-loop_NTPase"/>
</dbReference>
<evidence type="ECO:0000256" key="6">
    <source>
        <dbReference type="ARBA" id="ARBA00022777"/>
    </source>
</evidence>
<evidence type="ECO:0000313" key="11">
    <source>
        <dbReference type="EMBL" id="TCT44907.1"/>
    </source>
</evidence>
<dbReference type="PANTHER" id="PTHR43442">
    <property type="entry name" value="GLUCONOKINASE-RELATED"/>
    <property type="match status" value="1"/>
</dbReference>
<evidence type="ECO:0000256" key="7">
    <source>
        <dbReference type="ARBA" id="ARBA00022840"/>
    </source>
</evidence>
<comment type="pathway">
    <text evidence="1">Carbohydrate acid metabolism.</text>
</comment>
<dbReference type="AlphaFoldDB" id="A0A4R3NXE5"/>
<comment type="similarity">
    <text evidence="2 10">Belongs to the gluconokinase GntK/GntV family.</text>
</comment>
<keyword evidence="12" id="KW-1185">Reference proteome</keyword>
<accession>A0A4R3NXE5</accession>
<evidence type="ECO:0000256" key="2">
    <source>
        <dbReference type="ARBA" id="ARBA00008420"/>
    </source>
</evidence>
<reference evidence="11 12" key="1">
    <citation type="submission" date="2019-03" db="EMBL/GenBank/DDBJ databases">
        <title>Freshwater and sediment microbial communities from various areas in North America, analyzing microbe dynamics in response to fracking.</title>
        <authorList>
            <person name="Lamendella R."/>
        </authorList>
    </citation>
    <scope>NUCLEOTIDE SEQUENCE [LARGE SCALE GENOMIC DNA]</scope>
    <source>
        <strain evidence="11 12">175.2</strain>
    </source>
</reference>
<proteinExistence type="inferred from homology"/>
<dbReference type="EMBL" id="SMAR01000001">
    <property type="protein sequence ID" value="TCT44907.1"/>
    <property type="molecule type" value="Genomic_DNA"/>
</dbReference>
<evidence type="ECO:0000256" key="8">
    <source>
        <dbReference type="ARBA" id="ARBA00023064"/>
    </source>
</evidence>
<evidence type="ECO:0000256" key="3">
    <source>
        <dbReference type="ARBA" id="ARBA00012054"/>
    </source>
</evidence>